<feature type="domain" description="Helix-turn-helix" evidence="1">
    <location>
        <begin position="6"/>
        <end position="54"/>
    </location>
</feature>
<dbReference type="InterPro" id="IPR009061">
    <property type="entry name" value="DNA-bd_dom_put_sf"/>
</dbReference>
<evidence type="ECO:0000313" key="2">
    <source>
        <dbReference type="EMBL" id="GGO85418.1"/>
    </source>
</evidence>
<dbReference type="Pfam" id="PF12728">
    <property type="entry name" value="HTH_17"/>
    <property type="match status" value="1"/>
</dbReference>
<name>A0ABQ2N6R6_9ACTN</name>
<dbReference type="EMBL" id="BMNI01000001">
    <property type="protein sequence ID" value="GGO85418.1"/>
    <property type="molecule type" value="Genomic_DNA"/>
</dbReference>
<keyword evidence="3" id="KW-1185">Reference proteome</keyword>
<accession>A0ABQ2N6R6</accession>
<dbReference type="SUPFAM" id="SSF46955">
    <property type="entry name" value="Putative DNA-binding domain"/>
    <property type="match status" value="1"/>
</dbReference>
<dbReference type="InterPro" id="IPR010093">
    <property type="entry name" value="SinI_DNA-bd"/>
</dbReference>
<gene>
    <name evidence="2" type="ORF">GCM10011584_05340</name>
</gene>
<proteinExistence type="predicted"/>
<comment type="caution">
    <text evidence="2">The sequence shown here is derived from an EMBL/GenBank/DDBJ whole genome shotgun (WGS) entry which is preliminary data.</text>
</comment>
<organism evidence="2 3">
    <name type="scientific">Nocardioides phosphati</name>
    <dbReference type="NCBI Taxonomy" id="1867775"/>
    <lineage>
        <taxon>Bacteria</taxon>
        <taxon>Bacillati</taxon>
        <taxon>Actinomycetota</taxon>
        <taxon>Actinomycetes</taxon>
        <taxon>Propionibacteriales</taxon>
        <taxon>Nocardioidaceae</taxon>
        <taxon>Nocardioides</taxon>
    </lineage>
</organism>
<reference evidence="3" key="1">
    <citation type="journal article" date="2019" name="Int. J. Syst. Evol. Microbiol.">
        <title>The Global Catalogue of Microorganisms (GCM) 10K type strain sequencing project: providing services to taxonomists for standard genome sequencing and annotation.</title>
        <authorList>
            <consortium name="The Broad Institute Genomics Platform"/>
            <consortium name="The Broad Institute Genome Sequencing Center for Infectious Disease"/>
            <person name="Wu L."/>
            <person name="Ma J."/>
        </authorList>
    </citation>
    <scope>NUCLEOTIDE SEQUENCE [LARGE SCALE GENOMIC DNA]</scope>
    <source>
        <strain evidence="3">CGMCC 4.7371</strain>
    </source>
</reference>
<dbReference type="Proteomes" id="UP000655410">
    <property type="component" value="Unassembled WGS sequence"/>
</dbReference>
<evidence type="ECO:0000313" key="3">
    <source>
        <dbReference type="Proteomes" id="UP000655410"/>
    </source>
</evidence>
<dbReference type="InterPro" id="IPR041657">
    <property type="entry name" value="HTH_17"/>
</dbReference>
<dbReference type="RefSeq" id="WP_036491718.1">
    <property type="nucleotide sequence ID" value="NZ_BMNI01000001.1"/>
</dbReference>
<sequence length="59" mass="6872">MPDKLLYRVPEVAEYLSISRSKVYELFKSGELRSVHIDRTRLVRKADLERYIDSLASAS</sequence>
<evidence type="ECO:0000259" key="1">
    <source>
        <dbReference type="Pfam" id="PF12728"/>
    </source>
</evidence>
<protein>
    <recommendedName>
        <fullName evidence="1">Helix-turn-helix domain-containing protein</fullName>
    </recommendedName>
</protein>
<dbReference type="NCBIfam" id="TIGR01764">
    <property type="entry name" value="excise"/>
    <property type="match status" value="1"/>
</dbReference>